<feature type="compositionally biased region" description="Low complexity" evidence="1">
    <location>
        <begin position="79"/>
        <end position="93"/>
    </location>
</feature>
<dbReference type="STRING" id="526226.Gbro_0673"/>
<proteinExistence type="predicted"/>
<keyword evidence="2" id="KW-0812">Transmembrane</keyword>
<keyword evidence="2" id="KW-0472">Membrane</keyword>
<evidence type="ECO:0000256" key="2">
    <source>
        <dbReference type="SAM" id="Phobius"/>
    </source>
</evidence>
<feature type="compositionally biased region" description="Gly residues" evidence="1">
    <location>
        <begin position="46"/>
        <end position="60"/>
    </location>
</feature>
<dbReference type="eggNOG" id="ENOG502ZSS8">
    <property type="taxonomic scope" value="Bacteria"/>
</dbReference>
<reference evidence="3 4" key="2">
    <citation type="journal article" date="2010" name="Stand. Genomic Sci.">
        <title>Complete genome sequence of Gordonia bronchialis type strain (3410).</title>
        <authorList>
            <person name="Ivanova N."/>
            <person name="Sikorski J."/>
            <person name="Jando M."/>
            <person name="Lapidus A."/>
            <person name="Nolan M."/>
            <person name="Lucas S."/>
            <person name="Del Rio T.G."/>
            <person name="Tice H."/>
            <person name="Copeland A."/>
            <person name="Cheng J.F."/>
            <person name="Chen F."/>
            <person name="Bruce D."/>
            <person name="Goodwin L."/>
            <person name="Pitluck S."/>
            <person name="Mavromatis K."/>
            <person name="Ovchinnikova G."/>
            <person name="Pati A."/>
            <person name="Chen A."/>
            <person name="Palaniappan K."/>
            <person name="Land M."/>
            <person name="Hauser L."/>
            <person name="Chang Y.J."/>
            <person name="Jeffries C.D."/>
            <person name="Chain P."/>
            <person name="Saunders E."/>
            <person name="Han C."/>
            <person name="Detter J.C."/>
            <person name="Brettin T."/>
            <person name="Rohde M."/>
            <person name="Goker M."/>
            <person name="Bristow J."/>
            <person name="Eisen J.A."/>
            <person name="Markowitz V."/>
            <person name="Hugenholtz P."/>
            <person name="Klenk H.P."/>
            <person name="Kyrpides N.C."/>
        </authorList>
    </citation>
    <scope>NUCLEOTIDE SEQUENCE [LARGE SCALE GENOMIC DNA]</scope>
    <source>
        <strain evidence="4">ATCC 25592 / DSM 43247 / BCRC 13721 / JCM 3198 / KCTC 3076 / NBRC 16047 / NCTC 10667</strain>
    </source>
</reference>
<sequence length="104" mass="9972">MTLAPKVKNAIIAGGVGIAVLGGLLGFGAGYIVGDSSSSTTNQMRGGPGGMNGQMPGGMNGQMPNGRNGMGGPGGMNGQMGPQGQMPPGMNGQTGQQTTPAPAA</sequence>
<feature type="transmembrane region" description="Helical" evidence="2">
    <location>
        <begin position="12"/>
        <end position="34"/>
    </location>
</feature>
<evidence type="ECO:0000256" key="1">
    <source>
        <dbReference type="SAM" id="MobiDB-lite"/>
    </source>
</evidence>
<evidence type="ECO:0000313" key="4">
    <source>
        <dbReference type="Proteomes" id="UP000001219"/>
    </source>
</evidence>
<feature type="region of interest" description="Disordered" evidence="1">
    <location>
        <begin position="38"/>
        <end position="104"/>
    </location>
</feature>
<organism evidence="3 4">
    <name type="scientific">Gordonia bronchialis (strain ATCC 25592 / DSM 43247 / BCRC 13721 / JCM 3198 / KCTC 3076 / NBRC 16047 / NCTC 10667)</name>
    <name type="common">Rhodococcus bronchialis</name>
    <dbReference type="NCBI Taxonomy" id="526226"/>
    <lineage>
        <taxon>Bacteria</taxon>
        <taxon>Bacillati</taxon>
        <taxon>Actinomycetota</taxon>
        <taxon>Actinomycetes</taxon>
        <taxon>Mycobacteriales</taxon>
        <taxon>Gordoniaceae</taxon>
        <taxon>Gordonia</taxon>
    </lineage>
</organism>
<protein>
    <submittedName>
        <fullName evidence="3">Uncharacterized protein</fullName>
    </submittedName>
</protein>
<dbReference type="HOGENOM" id="CLU_2246154_0_0_11"/>
<dbReference type="RefSeq" id="WP_012832585.1">
    <property type="nucleotide sequence ID" value="NC_013441.1"/>
</dbReference>
<dbReference type="KEGG" id="gbr:Gbro_0673"/>
<evidence type="ECO:0000313" key="3">
    <source>
        <dbReference type="EMBL" id="ACY19998.1"/>
    </source>
</evidence>
<accession>D0L2B1</accession>
<dbReference type="Proteomes" id="UP000001219">
    <property type="component" value="Chromosome"/>
</dbReference>
<keyword evidence="2" id="KW-1133">Transmembrane helix</keyword>
<reference evidence="4" key="1">
    <citation type="submission" date="2009-10" db="EMBL/GenBank/DDBJ databases">
        <title>The complete chromosome of Gordonia bronchialis DSM 43247.</title>
        <authorList>
            <consortium name="US DOE Joint Genome Institute (JGI-PGF)"/>
            <person name="Lucas S."/>
            <person name="Copeland A."/>
            <person name="Lapidus A."/>
            <person name="Glavina del Rio T."/>
            <person name="Dalin E."/>
            <person name="Tice H."/>
            <person name="Bruce D."/>
            <person name="Goodwin L."/>
            <person name="Pitluck S."/>
            <person name="Kyrpides N."/>
            <person name="Mavromatis K."/>
            <person name="Ivanova N."/>
            <person name="Ovchinnikova G."/>
            <person name="Saunders E."/>
            <person name="Brettin T."/>
            <person name="Detter J.C."/>
            <person name="Han C."/>
            <person name="Larimer F."/>
            <person name="Land M."/>
            <person name="Hauser L."/>
            <person name="Markowitz V."/>
            <person name="Cheng J.-F."/>
            <person name="Hugenholtz P."/>
            <person name="Woyke T."/>
            <person name="Wu D."/>
            <person name="Jando M."/>
            <person name="Schneider S."/>
            <person name="Goeker M."/>
            <person name="Klenk H.-P."/>
            <person name="Eisen J.A."/>
        </authorList>
    </citation>
    <scope>NUCLEOTIDE SEQUENCE [LARGE SCALE GENOMIC DNA]</scope>
    <source>
        <strain evidence="4">ATCC 25592 / DSM 43247 / BCRC 13721 / JCM 3198 / KCTC 3076 / NBRC 16047 / NCTC 10667</strain>
    </source>
</reference>
<feature type="compositionally biased region" description="Gly residues" evidence="1">
    <location>
        <begin position="68"/>
        <end position="78"/>
    </location>
</feature>
<name>D0L2B1_GORB4</name>
<keyword evidence="4" id="KW-1185">Reference proteome</keyword>
<feature type="compositionally biased region" description="Polar residues" evidence="1">
    <location>
        <begin position="94"/>
        <end position="104"/>
    </location>
</feature>
<dbReference type="AlphaFoldDB" id="D0L2B1"/>
<gene>
    <name evidence="3" type="ordered locus">Gbro_0673</name>
</gene>
<dbReference type="EMBL" id="CP001802">
    <property type="protein sequence ID" value="ACY19998.1"/>
    <property type="molecule type" value="Genomic_DNA"/>
</dbReference>